<sequence length="127" mass="14095">MTNQKQSRYATRSSTRGHLSGVRKVQKTSESGSKRNTSDKIDAEVEQTKVKSESIGDQFHGDTEVWDTPTPSYRAISTGSNRPTPEVTLPERPVLVLCPLEFPVDGSFVIFPALCMIMDATTLEDYL</sequence>
<dbReference type="HOGENOM" id="CLU_1971019_0_0_1"/>
<evidence type="ECO:0000313" key="2">
    <source>
        <dbReference type="EMBL" id="EGG11176.1"/>
    </source>
</evidence>
<name>F4R9D0_MELLP</name>
<organism evidence="3">
    <name type="scientific">Melampsora larici-populina (strain 98AG31 / pathotype 3-4-7)</name>
    <name type="common">Poplar leaf rust fungus</name>
    <dbReference type="NCBI Taxonomy" id="747676"/>
    <lineage>
        <taxon>Eukaryota</taxon>
        <taxon>Fungi</taxon>
        <taxon>Dikarya</taxon>
        <taxon>Basidiomycota</taxon>
        <taxon>Pucciniomycotina</taxon>
        <taxon>Pucciniomycetes</taxon>
        <taxon>Pucciniales</taxon>
        <taxon>Melampsoraceae</taxon>
        <taxon>Melampsora</taxon>
    </lineage>
</organism>
<accession>F4R9D0</accession>
<dbReference type="EMBL" id="GL883093">
    <property type="protein sequence ID" value="EGG11176.1"/>
    <property type="molecule type" value="Genomic_DNA"/>
</dbReference>
<proteinExistence type="predicted"/>
<feature type="compositionally biased region" description="Basic and acidic residues" evidence="1">
    <location>
        <begin position="32"/>
        <end position="63"/>
    </location>
</feature>
<reference evidence="3" key="1">
    <citation type="journal article" date="2011" name="Proc. Natl. Acad. Sci. U.S.A.">
        <title>Obligate biotrophy features unraveled by the genomic analysis of rust fungi.</title>
        <authorList>
            <person name="Duplessis S."/>
            <person name="Cuomo C.A."/>
            <person name="Lin Y.-C."/>
            <person name="Aerts A."/>
            <person name="Tisserant E."/>
            <person name="Veneault-Fourrey C."/>
            <person name="Joly D.L."/>
            <person name="Hacquard S."/>
            <person name="Amselem J."/>
            <person name="Cantarel B.L."/>
            <person name="Chiu R."/>
            <person name="Coutinho P.M."/>
            <person name="Feau N."/>
            <person name="Field M."/>
            <person name="Frey P."/>
            <person name="Gelhaye E."/>
            <person name="Goldberg J."/>
            <person name="Grabherr M.G."/>
            <person name="Kodira C.D."/>
            <person name="Kohler A."/>
            <person name="Kuees U."/>
            <person name="Lindquist E.A."/>
            <person name="Lucas S.M."/>
            <person name="Mago R."/>
            <person name="Mauceli E."/>
            <person name="Morin E."/>
            <person name="Murat C."/>
            <person name="Pangilinan J.L."/>
            <person name="Park R."/>
            <person name="Pearson M."/>
            <person name="Quesneville H."/>
            <person name="Rouhier N."/>
            <person name="Sakthikumar S."/>
            <person name="Salamov A.A."/>
            <person name="Schmutz J."/>
            <person name="Selles B."/>
            <person name="Shapiro H."/>
            <person name="Tanguay P."/>
            <person name="Tuskan G.A."/>
            <person name="Henrissat B."/>
            <person name="Van de Peer Y."/>
            <person name="Rouze P."/>
            <person name="Ellis J.G."/>
            <person name="Dodds P.N."/>
            <person name="Schein J.E."/>
            <person name="Zhong S."/>
            <person name="Hamelin R.C."/>
            <person name="Grigoriev I.V."/>
            <person name="Szabo L.J."/>
            <person name="Martin F."/>
        </authorList>
    </citation>
    <scope>NUCLEOTIDE SEQUENCE [LARGE SCALE GENOMIC DNA]</scope>
    <source>
        <strain evidence="3">98AG31 / pathotype 3-4-7</strain>
    </source>
</reference>
<dbReference type="GeneID" id="18936219"/>
<dbReference type="RefSeq" id="XP_007405778.1">
    <property type="nucleotide sequence ID" value="XM_007405716.1"/>
</dbReference>
<feature type="compositionally biased region" description="Polar residues" evidence="1">
    <location>
        <begin position="1"/>
        <end position="17"/>
    </location>
</feature>
<feature type="compositionally biased region" description="Polar residues" evidence="1">
    <location>
        <begin position="69"/>
        <end position="83"/>
    </location>
</feature>
<dbReference type="AlphaFoldDB" id="F4R9D0"/>
<gene>
    <name evidence="2" type="ORF">MELLADRAFT_92364</name>
</gene>
<feature type="region of interest" description="Disordered" evidence="1">
    <location>
        <begin position="1"/>
        <end position="87"/>
    </location>
</feature>
<dbReference type="InParanoid" id="F4R9D0"/>
<evidence type="ECO:0000256" key="1">
    <source>
        <dbReference type="SAM" id="MobiDB-lite"/>
    </source>
</evidence>
<keyword evidence="3" id="KW-1185">Reference proteome</keyword>
<dbReference type="VEuPathDB" id="FungiDB:MELLADRAFT_92364"/>
<dbReference type="Proteomes" id="UP000001072">
    <property type="component" value="Unassembled WGS sequence"/>
</dbReference>
<protein>
    <submittedName>
        <fullName evidence="2">Uncharacterized protein</fullName>
    </submittedName>
</protein>
<dbReference type="KEGG" id="mlr:MELLADRAFT_92364"/>
<evidence type="ECO:0000313" key="3">
    <source>
        <dbReference type="Proteomes" id="UP000001072"/>
    </source>
</evidence>